<evidence type="ECO:0000313" key="5">
    <source>
        <dbReference type="EMBL" id="GHO60970.1"/>
    </source>
</evidence>
<name>A0ABQ3V9A3_9CHLR</name>
<dbReference type="Proteomes" id="UP000654345">
    <property type="component" value="Unassembled WGS sequence"/>
</dbReference>
<accession>A0ABQ3V9A3</accession>
<dbReference type="Pfam" id="PF00196">
    <property type="entry name" value="GerE"/>
    <property type="match status" value="1"/>
</dbReference>
<gene>
    <name evidence="5" type="ORF">KSB_94450</name>
</gene>
<evidence type="ECO:0000256" key="3">
    <source>
        <dbReference type="ARBA" id="ARBA00023163"/>
    </source>
</evidence>
<dbReference type="SMART" id="SM00421">
    <property type="entry name" value="HTH_LUXR"/>
    <property type="match status" value="1"/>
</dbReference>
<dbReference type="PANTHER" id="PTHR44688">
    <property type="entry name" value="DNA-BINDING TRANSCRIPTIONAL ACTIVATOR DEVR_DOSR"/>
    <property type="match status" value="1"/>
</dbReference>
<dbReference type="SUPFAM" id="SSF46894">
    <property type="entry name" value="C-terminal effector domain of the bipartite response regulators"/>
    <property type="match status" value="1"/>
</dbReference>
<dbReference type="PANTHER" id="PTHR44688:SF16">
    <property type="entry name" value="DNA-BINDING TRANSCRIPTIONAL ACTIVATOR DEVR_DOSR"/>
    <property type="match status" value="1"/>
</dbReference>
<comment type="caution">
    <text evidence="5">The sequence shown here is derived from an EMBL/GenBank/DDBJ whole genome shotgun (WGS) entry which is preliminary data.</text>
</comment>
<keyword evidence="3" id="KW-0804">Transcription</keyword>
<dbReference type="InterPro" id="IPR000792">
    <property type="entry name" value="Tscrpt_reg_LuxR_C"/>
</dbReference>
<dbReference type="PROSITE" id="PS50043">
    <property type="entry name" value="HTH_LUXR_2"/>
    <property type="match status" value="1"/>
</dbReference>
<feature type="domain" description="HTH luxR-type" evidence="4">
    <location>
        <begin position="183"/>
        <end position="248"/>
    </location>
</feature>
<evidence type="ECO:0000256" key="1">
    <source>
        <dbReference type="ARBA" id="ARBA00023015"/>
    </source>
</evidence>
<dbReference type="Gene3D" id="1.25.40.10">
    <property type="entry name" value="Tetratricopeptide repeat domain"/>
    <property type="match status" value="1"/>
</dbReference>
<reference evidence="5 6" key="1">
    <citation type="journal article" date="2021" name="Int. J. Syst. Evol. Microbiol.">
        <title>Reticulibacter mediterranei gen. nov., sp. nov., within the new family Reticulibacteraceae fam. nov., and Ktedonospora formicarum gen. nov., sp. nov., Ktedonobacter robiniae sp. nov., Dictyobacter formicarum sp. nov. and Dictyobacter arantiisoli sp. nov., belonging to the class Ktedonobacteria.</title>
        <authorList>
            <person name="Yabe S."/>
            <person name="Zheng Y."/>
            <person name="Wang C.M."/>
            <person name="Sakai Y."/>
            <person name="Abe K."/>
            <person name="Yokota A."/>
            <person name="Donadio S."/>
            <person name="Cavaletti L."/>
            <person name="Monciardini P."/>
        </authorList>
    </citation>
    <scope>NUCLEOTIDE SEQUENCE [LARGE SCALE GENOMIC DNA]</scope>
    <source>
        <strain evidence="5 6">SOSP1-30</strain>
    </source>
</reference>
<proteinExistence type="predicted"/>
<dbReference type="InterPro" id="IPR036388">
    <property type="entry name" value="WH-like_DNA-bd_sf"/>
</dbReference>
<protein>
    <recommendedName>
        <fullName evidence="4">HTH luxR-type domain-containing protein</fullName>
    </recommendedName>
</protein>
<dbReference type="InterPro" id="IPR016032">
    <property type="entry name" value="Sig_transdc_resp-reg_C-effctor"/>
</dbReference>
<keyword evidence="2" id="KW-0238">DNA-binding</keyword>
<dbReference type="PROSITE" id="PS00622">
    <property type="entry name" value="HTH_LUXR_1"/>
    <property type="match status" value="1"/>
</dbReference>
<evidence type="ECO:0000259" key="4">
    <source>
        <dbReference type="PROSITE" id="PS50043"/>
    </source>
</evidence>
<evidence type="ECO:0000313" key="6">
    <source>
        <dbReference type="Proteomes" id="UP000654345"/>
    </source>
</evidence>
<dbReference type="InterPro" id="IPR011990">
    <property type="entry name" value="TPR-like_helical_dom_sf"/>
</dbReference>
<keyword evidence="1" id="KW-0805">Transcription regulation</keyword>
<dbReference type="EMBL" id="BNJG01000008">
    <property type="protein sequence ID" value="GHO60970.1"/>
    <property type="molecule type" value="Genomic_DNA"/>
</dbReference>
<dbReference type="PRINTS" id="PR00038">
    <property type="entry name" value="HTHLUXR"/>
</dbReference>
<dbReference type="InterPro" id="IPR041617">
    <property type="entry name" value="TPR_MalT"/>
</dbReference>
<sequence length="250" mass="27397">MWLAQGKLAEAAAWAAQTTFSPDAWNPLRRWELLMLVWVLVAQQHYEQAGEMLSRFSRHLDREGSVDTVIEFLALHLLALHHAGKGAQTMCVAARLFALTEPEGHLRVYLDEGRPMRQALAALLDAQPEDDEPDGAAVAVSRPYVLRLLAAFEQEEKPESMPHAPLIQKSQAVPVPERAASASPQIIEPLTGREQEVLSLLAEGASNQQIANELVIQLSTVKKHVSSLLAKLGAESRTQAIAQARTASLL</sequence>
<dbReference type="CDD" id="cd06170">
    <property type="entry name" value="LuxR_C_like"/>
    <property type="match status" value="1"/>
</dbReference>
<dbReference type="Pfam" id="PF17874">
    <property type="entry name" value="TPR_MalT"/>
    <property type="match status" value="1"/>
</dbReference>
<dbReference type="Gene3D" id="1.10.10.10">
    <property type="entry name" value="Winged helix-like DNA-binding domain superfamily/Winged helix DNA-binding domain"/>
    <property type="match status" value="1"/>
</dbReference>
<keyword evidence="6" id="KW-1185">Reference proteome</keyword>
<evidence type="ECO:0000256" key="2">
    <source>
        <dbReference type="ARBA" id="ARBA00023125"/>
    </source>
</evidence>
<organism evidence="5 6">
    <name type="scientific">Ktedonobacter robiniae</name>
    <dbReference type="NCBI Taxonomy" id="2778365"/>
    <lineage>
        <taxon>Bacteria</taxon>
        <taxon>Bacillati</taxon>
        <taxon>Chloroflexota</taxon>
        <taxon>Ktedonobacteria</taxon>
        <taxon>Ktedonobacterales</taxon>
        <taxon>Ktedonobacteraceae</taxon>
        <taxon>Ktedonobacter</taxon>
    </lineage>
</organism>